<keyword evidence="5" id="KW-1185">Reference proteome</keyword>
<evidence type="ECO:0000313" key="5">
    <source>
        <dbReference type="Proteomes" id="UP000290545"/>
    </source>
</evidence>
<evidence type="ECO:0000259" key="2">
    <source>
        <dbReference type="Pfam" id="PF04773"/>
    </source>
</evidence>
<organism evidence="4 5">
    <name type="scientific">Filimonas effusa</name>
    <dbReference type="NCBI Taxonomy" id="2508721"/>
    <lineage>
        <taxon>Bacteria</taxon>
        <taxon>Pseudomonadati</taxon>
        <taxon>Bacteroidota</taxon>
        <taxon>Chitinophagia</taxon>
        <taxon>Chitinophagales</taxon>
        <taxon>Chitinophagaceae</taxon>
        <taxon>Filimonas</taxon>
    </lineage>
</organism>
<dbReference type="GO" id="GO:0016989">
    <property type="term" value="F:sigma factor antagonist activity"/>
    <property type="evidence" value="ECO:0007669"/>
    <property type="project" value="TreeGrafter"/>
</dbReference>
<reference evidence="4 5" key="1">
    <citation type="submission" date="2019-01" db="EMBL/GenBank/DDBJ databases">
        <title>Filimonas sp. strain TTM-71.</title>
        <authorList>
            <person name="Chen W.-M."/>
        </authorList>
    </citation>
    <scope>NUCLEOTIDE SEQUENCE [LARGE SCALE GENOMIC DNA]</scope>
    <source>
        <strain evidence="4 5">TTM-71</strain>
    </source>
</reference>
<evidence type="ECO:0000313" key="4">
    <source>
        <dbReference type="EMBL" id="RXK80896.1"/>
    </source>
</evidence>
<accession>A0A4Q1CZZ3</accession>
<dbReference type="Proteomes" id="UP000290545">
    <property type="component" value="Unassembled WGS sequence"/>
</dbReference>
<sequence length="340" mass="38074">MKPDLNEKWDDLLVKYLLGEATPNEQQEVAQWRSLGEANESYYQQLSAVWEKSRVIAAKTTVSEEEAWMRFRQRVKNDGFSSLPQAGNTNDEEGGGKVVKHSRFTFQWWQAAAAFLVLLAGAWLTVTLVNNRGTVTIASGNSVLTDTLPDGSVITLNKNAAIVYKKSFNDSHRNIDLKGEAFFDVASDKNKPFTIKTGDNIAITVLGTSFNVNNTDTVTEIIVESGMVEVAVGERTVRLHRHEKLTVSGKEMQLYKQSNNSVLYNHYRTHTFVCASTPLRELVFKLNEVYAADIVIGNNRIADLPLTTTFQEASLDSIIHIVCLTLDISSRKEKNRIILE</sequence>
<dbReference type="InterPro" id="IPR032508">
    <property type="entry name" value="FecR_C"/>
</dbReference>
<protein>
    <submittedName>
        <fullName evidence="4">FecR family protein</fullName>
    </submittedName>
</protein>
<feature type="transmembrane region" description="Helical" evidence="1">
    <location>
        <begin position="108"/>
        <end position="129"/>
    </location>
</feature>
<feature type="domain" description="FecR protein" evidence="2">
    <location>
        <begin position="141"/>
        <end position="229"/>
    </location>
</feature>
<dbReference type="Pfam" id="PF16344">
    <property type="entry name" value="FecR_C"/>
    <property type="match status" value="1"/>
</dbReference>
<keyword evidence="1" id="KW-1133">Transmembrane helix</keyword>
<dbReference type="AlphaFoldDB" id="A0A4Q1CZZ3"/>
<evidence type="ECO:0000259" key="3">
    <source>
        <dbReference type="Pfam" id="PF16344"/>
    </source>
</evidence>
<dbReference type="RefSeq" id="WP_129006045.1">
    <property type="nucleotide sequence ID" value="NZ_SDHZ01000005.1"/>
</dbReference>
<dbReference type="PIRSF" id="PIRSF018266">
    <property type="entry name" value="FecR"/>
    <property type="match status" value="1"/>
</dbReference>
<keyword evidence="1" id="KW-0812">Transmembrane</keyword>
<feature type="domain" description="Protein FecR C-terminal" evidence="3">
    <location>
        <begin position="273"/>
        <end position="339"/>
    </location>
</feature>
<dbReference type="OrthoDB" id="1452822at2"/>
<dbReference type="Gene3D" id="2.60.120.1440">
    <property type="match status" value="1"/>
</dbReference>
<dbReference type="PANTHER" id="PTHR30273">
    <property type="entry name" value="PERIPLASMIC SIGNAL SENSOR AND SIGMA FACTOR ACTIVATOR FECR-RELATED"/>
    <property type="match status" value="1"/>
</dbReference>
<dbReference type="InterPro" id="IPR012373">
    <property type="entry name" value="Ferrdict_sens_TM"/>
</dbReference>
<gene>
    <name evidence="4" type="ORF">ESB13_22335</name>
</gene>
<dbReference type="EMBL" id="SDHZ01000005">
    <property type="protein sequence ID" value="RXK80896.1"/>
    <property type="molecule type" value="Genomic_DNA"/>
</dbReference>
<proteinExistence type="predicted"/>
<name>A0A4Q1CZZ3_9BACT</name>
<dbReference type="Gene3D" id="3.55.50.30">
    <property type="match status" value="1"/>
</dbReference>
<keyword evidence="1" id="KW-0472">Membrane</keyword>
<dbReference type="InterPro" id="IPR006860">
    <property type="entry name" value="FecR"/>
</dbReference>
<dbReference type="PANTHER" id="PTHR30273:SF2">
    <property type="entry name" value="PROTEIN FECR"/>
    <property type="match status" value="1"/>
</dbReference>
<evidence type="ECO:0000256" key="1">
    <source>
        <dbReference type="SAM" id="Phobius"/>
    </source>
</evidence>
<comment type="caution">
    <text evidence="4">The sequence shown here is derived from an EMBL/GenBank/DDBJ whole genome shotgun (WGS) entry which is preliminary data.</text>
</comment>
<dbReference type="Pfam" id="PF04773">
    <property type="entry name" value="FecR"/>
    <property type="match status" value="1"/>
</dbReference>